<proteinExistence type="predicted"/>
<dbReference type="Proteomes" id="UP000259950">
    <property type="component" value="Segment"/>
</dbReference>
<dbReference type="EMBL" id="MH629685">
    <property type="protein sequence ID" value="AXN58469.1"/>
    <property type="molecule type" value="Genomic_DNA"/>
</dbReference>
<keyword evidence="2" id="KW-1185">Reference proteome</keyword>
<dbReference type="RefSeq" id="YP_010097788.1">
    <property type="nucleotide sequence ID" value="NC_055761.1"/>
</dbReference>
<dbReference type="KEGG" id="vg:65115455"/>
<evidence type="ECO:0000313" key="2">
    <source>
        <dbReference type="Proteomes" id="UP000259950"/>
    </source>
</evidence>
<keyword evidence="1" id="KW-0808">Transferase</keyword>
<name>A0A346FKG4_9CAUD</name>
<protein>
    <submittedName>
        <fullName evidence="1">Glycosyltransferase</fullName>
    </submittedName>
</protein>
<evidence type="ECO:0000313" key="1">
    <source>
        <dbReference type="EMBL" id="AXN58469.1"/>
    </source>
</evidence>
<accession>A0A346FKG4</accession>
<organism evidence="1">
    <name type="scientific">Synechococcus virus S-PRM1</name>
    <dbReference type="NCBI Taxonomy" id="2100130"/>
    <lineage>
        <taxon>Viruses</taxon>
        <taxon>Duplodnaviria</taxon>
        <taxon>Heunggongvirae</taxon>
        <taxon>Uroviricota</taxon>
        <taxon>Caudoviricetes</taxon>
        <taxon>Pantevenvirales</taxon>
        <taxon>Kyanoviridae</taxon>
        <taxon>Makelovirus</taxon>
        <taxon>Makelovirus prm1</taxon>
    </lineage>
</organism>
<reference evidence="1" key="1">
    <citation type="submission" date="2018-07" db="EMBL/GenBank/DDBJ databases">
        <title>Complete genome sequence of the cyanophage S-PRM1 isolated from Singapore coastal waters.</title>
        <authorList>
            <person name="Chenard C."/>
            <person name="Kolundzija S."/>
            <person name="Lauro F.M."/>
        </authorList>
    </citation>
    <scope>NUCLEOTIDE SEQUENCE [LARGE SCALE GENOMIC DNA]</scope>
</reference>
<dbReference type="GO" id="GO:0016740">
    <property type="term" value="F:transferase activity"/>
    <property type="evidence" value="ECO:0007669"/>
    <property type="project" value="UniProtKB-KW"/>
</dbReference>
<sequence length="66" mass="7596">MATRKTTRKPSVSAEPAVEISDDVYMSKYDKISEEKFAELEARIAKLEAFEAQAKQIKGWFPQKWS</sequence>
<dbReference type="GeneID" id="65115455"/>